<dbReference type="GO" id="GO:0009279">
    <property type="term" value="C:cell outer membrane"/>
    <property type="evidence" value="ECO:0007669"/>
    <property type="project" value="UniProtKB-SubCell"/>
</dbReference>
<dbReference type="Pfam" id="PF07715">
    <property type="entry name" value="Plug"/>
    <property type="match status" value="1"/>
</dbReference>
<proteinExistence type="inferred from homology"/>
<keyword evidence="16" id="KW-1185">Reference proteome</keyword>
<keyword evidence="2 10" id="KW-0813">Transport</keyword>
<dbReference type="AlphaFoldDB" id="A0A5B6T888"/>
<comment type="subcellular location">
    <subcellularLocation>
        <location evidence="1 10">Cell outer membrane</location>
        <topology evidence="1 10">Multi-pass membrane protein</topology>
    </subcellularLocation>
</comment>
<dbReference type="PANTHER" id="PTHR30069:SF29">
    <property type="entry name" value="HEMOGLOBIN AND HEMOGLOBIN-HAPTOGLOBIN-BINDING PROTEIN 1-RELATED"/>
    <property type="match status" value="1"/>
</dbReference>
<evidence type="ECO:0000256" key="5">
    <source>
        <dbReference type="ARBA" id="ARBA00022729"/>
    </source>
</evidence>
<dbReference type="Proteomes" id="UP000324133">
    <property type="component" value="Unassembled WGS sequence"/>
</dbReference>
<sequence length="668" mass="74216">MVAPTWAGVFVYLFLCSLPRLATLRNMVRRLFLFALATVATELLALRESHAQLKDTVQLAPVTVSAQRYTRYAAGSRVQTVDSLLLQRRPGLTLADMLQQRSPLYLRSYGNGMTATVAFRGTSSSHTAVLWNGFNIALPTLGMSDFALLPPSINTQVSLQHGPSGALHGSGAVGGAVLLDNPVSFAPQQQIQVQQELGSFGHQRTAASGSFANGRLALTSTFTRTADDNDFRFENTTAFGSPWETQQNAAFDQTSLAQEVHYKLAPAQRLTVRGWYVKTHRQIQPSMGSANTHAQQDDENLRLMGEWQGQLAGGTTTVRAAYFNDILNYQDDGVLSLSKVNTSQSQVEHERTLLPNLLLQLGGEGQLFKADVGGYGGKVSEQRFSAYGWLRYDPLPMLQVSLNVRQAWVQGFNPPLTPTVGANLQVLEQGGNTLAVKANVSRSYRVPTLNDRFWRPGGNPSLKPESGWGYEGGLVHQHKQGSLTGTTELTGYALQVKDWIQWQPSPTGGYSEPVNLQRVKGNGAELDSRWQYRLDEHRSLSAGLAYAYTISEQKLPDERAQLQNRQLFYVPKHKVATWAEVRYRTWWLSSDATFTGRRFTDNDNNNWLPAYALVNASLGKTFAWRSFEAQLMAQVQNLSNTVYQTMAYRAMPPRNFRVSLALRWATQP</sequence>
<keyword evidence="8 15" id="KW-0675">Receptor</keyword>
<evidence type="ECO:0000259" key="13">
    <source>
        <dbReference type="Pfam" id="PF00593"/>
    </source>
</evidence>
<reference evidence="15 16" key="1">
    <citation type="submission" date="2019-07" db="EMBL/GenBank/DDBJ databases">
        <title>Rufibacter sp. nov., isolated from lake sediment.</title>
        <authorList>
            <person name="Qu J.-H."/>
        </authorList>
    </citation>
    <scope>NUCLEOTIDE SEQUENCE [LARGE SCALE GENOMIC DNA]</scope>
    <source>
        <strain evidence="15 16">NBS58-1</strain>
    </source>
</reference>
<dbReference type="InterPro" id="IPR037066">
    <property type="entry name" value="Plug_dom_sf"/>
</dbReference>
<gene>
    <name evidence="15" type="ORF">FOA19_17485</name>
</gene>
<dbReference type="InterPro" id="IPR036942">
    <property type="entry name" value="Beta-barrel_TonB_sf"/>
</dbReference>
<evidence type="ECO:0000313" key="16">
    <source>
        <dbReference type="Proteomes" id="UP000324133"/>
    </source>
</evidence>
<dbReference type="EMBL" id="VKKY01000003">
    <property type="protein sequence ID" value="KAA3436195.1"/>
    <property type="molecule type" value="Genomic_DNA"/>
</dbReference>
<feature type="transmembrane region" description="Helical" evidence="12">
    <location>
        <begin position="6"/>
        <end position="24"/>
    </location>
</feature>
<evidence type="ECO:0000256" key="11">
    <source>
        <dbReference type="RuleBase" id="RU003357"/>
    </source>
</evidence>
<evidence type="ECO:0000313" key="15">
    <source>
        <dbReference type="EMBL" id="KAA3436195.1"/>
    </source>
</evidence>
<dbReference type="GO" id="GO:0044718">
    <property type="term" value="P:siderophore transmembrane transport"/>
    <property type="evidence" value="ECO:0007669"/>
    <property type="project" value="TreeGrafter"/>
</dbReference>
<keyword evidence="3 10" id="KW-1134">Transmembrane beta strand</keyword>
<keyword evidence="4 10" id="KW-0812">Transmembrane</keyword>
<feature type="domain" description="TonB-dependent receptor plug" evidence="14">
    <location>
        <begin position="75"/>
        <end position="176"/>
    </location>
</feature>
<keyword evidence="9 10" id="KW-0998">Cell outer membrane</keyword>
<keyword evidence="5" id="KW-0732">Signal</keyword>
<comment type="caution">
    <text evidence="15">The sequence shown here is derived from an EMBL/GenBank/DDBJ whole genome shotgun (WGS) entry which is preliminary data.</text>
</comment>
<keyword evidence="12" id="KW-1133">Transmembrane helix</keyword>
<keyword evidence="6 11" id="KW-0798">TonB box</keyword>
<dbReference type="PANTHER" id="PTHR30069">
    <property type="entry name" value="TONB-DEPENDENT OUTER MEMBRANE RECEPTOR"/>
    <property type="match status" value="1"/>
</dbReference>
<accession>A0A5B6T888</accession>
<evidence type="ECO:0000256" key="4">
    <source>
        <dbReference type="ARBA" id="ARBA00022692"/>
    </source>
</evidence>
<dbReference type="PROSITE" id="PS52016">
    <property type="entry name" value="TONB_DEPENDENT_REC_3"/>
    <property type="match status" value="1"/>
</dbReference>
<evidence type="ECO:0000256" key="7">
    <source>
        <dbReference type="ARBA" id="ARBA00023136"/>
    </source>
</evidence>
<dbReference type="InterPro" id="IPR039426">
    <property type="entry name" value="TonB-dep_rcpt-like"/>
</dbReference>
<protein>
    <submittedName>
        <fullName evidence="15">TonB-dependent receptor</fullName>
    </submittedName>
</protein>
<dbReference type="Gene3D" id="2.40.170.20">
    <property type="entry name" value="TonB-dependent receptor, beta-barrel domain"/>
    <property type="match status" value="1"/>
</dbReference>
<evidence type="ECO:0000259" key="14">
    <source>
        <dbReference type="Pfam" id="PF07715"/>
    </source>
</evidence>
<dbReference type="Pfam" id="PF00593">
    <property type="entry name" value="TonB_dep_Rec_b-barrel"/>
    <property type="match status" value="1"/>
</dbReference>
<dbReference type="GO" id="GO:0015344">
    <property type="term" value="F:siderophore uptake transmembrane transporter activity"/>
    <property type="evidence" value="ECO:0007669"/>
    <property type="project" value="TreeGrafter"/>
</dbReference>
<evidence type="ECO:0000256" key="9">
    <source>
        <dbReference type="ARBA" id="ARBA00023237"/>
    </source>
</evidence>
<name>A0A5B6T888_9BACT</name>
<evidence type="ECO:0000256" key="2">
    <source>
        <dbReference type="ARBA" id="ARBA00022448"/>
    </source>
</evidence>
<dbReference type="Gene3D" id="2.170.130.10">
    <property type="entry name" value="TonB-dependent receptor, plug domain"/>
    <property type="match status" value="1"/>
</dbReference>
<keyword evidence="7 10" id="KW-0472">Membrane</keyword>
<dbReference type="InterPro" id="IPR012910">
    <property type="entry name" value="Plug_dom"/>
</dbReference>
<dbReference type="OrthoDB" id="9762903at2"/>
<dbReference type="InterPro" id="IPR000531">
    <property type="entry name" value="Beta-barrel_TonB"/>
</dbReference>
<evidence type="ECO:0000256" key="6">
    <source>
        <dbReference type="ARBA" id="ARBA00023077"/>
    </source>
</evidence>
<evidence type="ECO:0000256" key="3">
    <source>
        <dbReference type="ARBA" id="ARBA00022452"/>
    </source>
</evidence>
<evidence type="ECO:0000256" key="12">
    <source>
        <dbReference type="SAM" id="Phobius"/>
    </source>
</evidence>
<comment type="similarity">
    <text evidence="10 11">Belongs to the TonB-dependent receptor family.</text>
</comment>
<organism evidence="15 16">
    <name type="scientific">Rufibacter hautae</name>
    <dbReference type="NCBI Taxonomy" id="2595005"/>
    <lineage>
        <taxon>Bacteria</taxon>
        <taxon>Pseudomonadati</taxon>
        <taxon>Bacteroidota</taxon>
        <taxon>Cytophagia</taxon>
        <taxon>Cytophagales</taxon>
        <taxon>Hymenobacteraceae</taxon>
        <taxon>Rufibacter</taxon>
    </lineage>
</organism>
<evidence type="ECO:0000256" key="10">
    <source>
        <dbReference type="PROSITE-ProRule" id="PRU01360"/>
    </source>
</evidence>
<feature type="domain" description="TonB-dependent receptor-like beta-barrel" evidence="13">
    <location>
        <begin position="208"/>
        <end position="638"/>
    </location>
</feature>
<evidence type="ECO:0000256" key="1">
    <source>
        <dbReference type="ARBA" id="ARBA00004571"/>
    </source>
</evidence>
<dbReference type="SUPFAM" id="SSF56935">
    <property type="entry name" value="Porins"/>
    <property type="match status" value="1"/>
</dbReference>
<evidence type="ECO:0000256" key="8">
    <source>
        <dbReference type="ARBA" id="ARBA00023170"/>
    </source>
</evidence>